<keyword evidence="11" id="KW-0238">DNA-binding</keyword>
<keyword evidence="9" id="KW-0862">Zinc</keyword>
<keyword evidence="4 14" id="KW-0808">Transferase</keyword>
<keyword evidence="5 14" id="KW-0548">Nucleotidyltransferase</keyword>
<reference evidence="14" key="1">
    <citation type="submission" date="2016-10" db="EMBL/GenBank/DDBJ databases">
        <authorList>
            <person name="de Groot N.N."/>
        </authorList>
    </citation>
    <scope>NUCLEOTIDE SEQUENCE</scope>
</reference>
<dbReference type="InterPro" id="IPR030846">
    <property type="entry name" value="DnaG_bac"/>
</dbReference>
<dbReference type="HAMAP" id="MF_00974">
    <property type="entry name" value="DNA_primase_DnaG"/>
    <property type="match status" value="1"/>
</dbReference>
<dbReference type="GO" id="GO:0005737">
    <property type="term" value="C:cytoplasm"/>
    <property type="evidence" value="ECO:0007669"/>
    <property type="project" value="TreeGrafter"/>
</dbReference>
<dbReference type="InterPro" id="IPR013264">
    <property type="entry name" value="DNAG_N"/>
</dbReference>
<dbReference type="EMBL" id="FPHM01000314">
    <property type="protein sequence ID" value="SFV71784.1"/>
    <property type="molecule type" value="Genomic_DNA"/>
</dbReference>
<dbReference type="GO" id="GO:0006269">
    <property type="term" value="P:DNA replication, synthesis of primer"/>
    <property type="evidence" value="ECO:0007669"/>
    <property type="project" value="UniProtKB-KW"/>
</dbReference>
<keyword evidence="8" id="KW-0863">Zinc-finger</keyword>
<keyword evidence="3" id="KW-0639">Primosome</keyword>
<evidence type="ECO:0000256" key="9">
    <source>
        <dbReference type="ARBA" id="ARBA00022833"/>
    </source>
</evidence>
<dbReference type="PROSITE" id="PS50880">
    <property type="entry name" value="TOPRIM"/>
    <property type="match status" value="1"/>
</dbReference>
<organism evidence="14">
    <name type="scientific">hydrothermal vent metagenome</name>
    <dbReference type="NCBI Taxonomy" id="652676"/>
    <lineage>
        <taxon>unclassified sequences</taxon>
        <taxon>metagenomes</taxon>
        <taxon>ecological metagenomes</taxon>
    </lineage>
</organism>
<evidence type="ECO:0000256" key="8">
    <source>
        <dbReference type="ARBA" id="ARBA00022771"/>
    </source>
</evidence>
<dbReference type="InterPro" id="IPR034151">
    <property type="entry name" value="TOPRIM_DnaG_bac"/>
</dbReference>
<evidence type="ECO:0000256" key="5">
    <source>
        <dbReference type="ARBA" id="ARBA00022695"/>
    </source>
</evidence>
<dbReference type="GO" id="GO:0000428">
    <property type="term" value="C:DNA-directed RNA polymerase complex"/>
    <property type="evidence" value="ECO:0007669"/>
    <property type="project" value="UniProtKB-KW"/>
</dbReference>
<dbReference type="GO" id="GO:0003677">
    <property type="term" value="F:DNA binding"/>
    <property type="evidence" value="ECO:0007669"/>
    <property type="project" value="UniProtKB-KW"/>
</dbReference>
<evidence type="ECO:0000256" key="4">
    <source>
        <dbReference type="ARBA" id="ARBA00022679"/>
    </source>
</evidence>
<accession>A0A1W1D116</accession>
<name>A0A1W1D116_9ZZZZ</name>
<evidence type="ECO:0000256" key="10">
    <source>
        <dbReference type="ARBA" id="ARBA00022842"/>
    </source>
</evidence>
<evidence type="ECO:0000256" key="6">
    <source>
        <dbReference type="ARBA" id="ARBA00022705"/>
    </source>
</evidence>
<proteinExistence type="inferred from homology"/>
<keyword evidence="7" id="KW-0479">Metal-binding</keyword>
<evidence type="ECO:0000256" key="11">
    <source>
        <dbReference type="ARBA" id="ARBA00023125"/>
    </source>
</evidence>
<dbReference type="InterPro" id="IPR037068">
    <property type="entry name" value="DNA_primase_core_N_sf"/>
</dbReference>
<evidence type="ECO:0000313" key="14">
    <source>
        <dbReference type="EMBL" id="SFV71784.1"/>
    </source>
</evidence>
<evidence type="ECO:0000256" key="12">
    <source>
        <dbReference type="ARBA" id="ARBA00023163"/>
    </source>
</evidence>
<protein>
    <submittedName>
        <fullName evidence="14">DNA primase</fullName>
        <ecNumber evidence="14">2.7.7.-</ecNumber>
    </submittedName>
</protein>
<dbReference type="FunFam" id="3.90.580.10:FF:000001">
    <property type="entry name" value="DNA primase"/>
    <property type="match status" value="1"/>
</dbReference>
<dbReference type="Pfam" id="PF13155">
    <property type="entry name" value="Toprim_2"/>
    <property type="match status" value="1"/>
</dbReference>
<evidence type="ECO:0000259" key="13">
    <source>
        <dbReference type="PROSITE" id="PS50880"/>
    </source>
</evidence>
<dbReference type="GO" id="GO:0003899">
    <property type="term" value="F:DNA-directed RNA polymerase activity"/>
    <property type="evidence" value="ECO:0007669"/>
    <property type="project" value="InterPro"/>
</dbReference>
<dbReference type="Gene3D" id="3.90.580.10">
    <property type="entry name" value="Zinc finger, CHC2-type domain"/>
    <property type="match status" value="1"/>
</dbReference>
<dbReference type="SMART" id="SM00400">
    <property type="entry name" value="ZnF_CHCC"/>
    <property type="match status" value="1"/>
</dbReference>
<sequence length="526" mass="59379">MAISKNSIENLKTSTDIIDIVSNYIEVRKAGANFKALCPFHGEKTPSFVLSPTKQIYHCFSCGVGGDVIKFVQEYEKLSFVESVEKIAMLSNFTLEYEEGRDDSSYRAYDVINALFLQYIKDNLKDEHREYLYGRGFTDETIAKFEIGFCPRGADELLGVFAQNFVTMEHVEDIGVMGTFKNRKFCSFSSRLTFPIKNQNGKVVGFVGRDLTGKSKAKYKNSKESKLFSKSSLLYGFDLARDEILQKKKKWLILEEGQIDVQLSYQVGIKNVSALQGTALTQQHIKMIKKLNVKVLLATDGDKAGVASAFKSAVLLSQNNIDGGVAIFKEGSDPADMVAKGKVDELKEIFKKGTKNKLIVFVLDEIAKRYNLHDAFDRSRGVEEAMSFLKSLDAVVGSFYVSYLNKIFNVNCSLVERPIIEPISHKLNTPVAGLEENILYTLSEEPWYVDEFIDILSIDYFKNKTLYEYVINFNMGKINKSGIALLRDICILSKEGLMLGIKELLKKSNRQNIIDFERALEYAKSV</sequence>
<dbReference type="InterPro" id="IPR036977">
    <property type="entry name" value="DNA_primase_Znf_CHC2"/>
</dbReference>
<dbReference type="SUPFAM" id="SSF56731">
    <property type="entry name" value="DNA primase core"/>
    <property type="match status" value="1"/>
</dbReference>
<keyword evidence="12" id="KW-0804">Transcription</keyword>
<evidence type="ECO:0000256" key="7">
    <source>
        <dbReference type="ARBA" id="ARBA00022723"/>
    </source>
</evidence>
<keyword evidence="2" id="KW-0240">DNA-directed RNA polymerase</keyword>
<evidence type="ECO:0000256" key="1">
    <source>
        <dbReference type="ARBA" id="ARBA00001947"/>
    </source>
</evidence>
<evidence type="ECO:0000256" key="3">
    <source>
        <dbReference type="ARBA" id="ARBA00022515"/>
    </source>
</evidence>
<dbReference type="InterPro" id="IPR002694">
    <property type="entry name" value="Znf_CHC2"/>
</dbReference>
<keyword evidence="10" id="KW-0460">Magnesium</keyword>
<dbReference type="EC" id="2.7.7.-" evidence="14"/>
<dbReference type="PANTHER" id="PTHR30313">
    <property type="entry name" value="DNA PRIMASE"/>
    <property type="match status" value="1"/>
</dbReference>
<feature type="domain" description="Toprim" evidence="13">
    <location>
        <begin position="250"/>
        <end position="331"/>
    </location>
</feature>
<dbReference type="Gene3D" id="3.40.1360.10">
    <property type="match status" value="1"/>
</dbReference>
<gene>
    <name evidence="14" type="ORF">MNB_SV-13-248</name>
</gene>
<dbReference type="SMART" id="SM00493">
    <property type="entry name" value="TOPRIM"/>
    <property type="match status" value="1"/>
</dbReference>
<dbReference type="Pfam" id="PF01807">
    <property type="entry name" value="Zn_ribbon_DnaG"/>
    <property type="match status" value="1"/>
</dbReference>
<dbReference type="InterPro" id="IPR006171">
    <property type="entry name" value="TOPRIM_dom"/>
</dbReference>
<dbReference type="CDD" id="cd03364">
    <property type="entry name" value="TOPRIM_DnaG_primases"/>
    <property type="match status" value="1"/>
</dbReference>
<dbReference type="NCBIfam" id="TIGR01391">
    <property type="entry name" value="dnaG"/>
    <property type="match status" value="1"/>
</dbReference>
<dbReference type="GO" id="GO:0008270">
    <property type="term" value="F:zinc ion binding"/>
    <property type="evidence" value="ECO:0007669"/>
    <property type="project" value="UniProtKB-KW"/>
</dbReference>
<dbReference type="InterPro" id="IPR006295">
    <property type="entry name" value="DNA_primase_DnaG"/>
</dbReference>
<dbReference type="Gene3D" id="3.90.980.10">
    <property type="entry name" value="DNA primase, catalytic core, N-terminal domain"/>
    <property type="match status" value="1"/>
</dbReference>
<evidence type="ECO:0000256" key="2">
    <source>
        <dbReference type="ARBA" id="ARBA00022478"/>
    </source>
</evidence>
<dbReference type="GO" id="GO:1990077">
    <property type="term" value="C:primosome complex"/>
    <property type="evidence" value="ECO:0007669"/>
    <property type="project" value="UniProtKB-KW"/>
</dbReference>
<dbReference type="Pfam" id="PF08275">
    <property type="entry name" value="DNAG_N"/>
    <property type="match status" value="1"/>
</dbReference>
<dbReference type="AlphaFoldDB" id="A0A1W1D116"/>
<dbReference type="PANTHER" id="PTHR30313:SF2">
    <property type="entry name" value="DNA PRIMASE"/>
    <property type="match status" value="1"/>
</dbReference>
<keyword evidence="6" id="KW-0235">DNA replication</keyword>
<comment type="cofactor">
    <cofactor evidence="1">
        <name>Zn(2+)</name>
        <dbReference type="ChEBI" id="CHEBI:29105"/>
    </cofactor>
</comment>
<dbReference type="InterPro" id="IPR050219">
    <property type="entry name" value="DnaG_primase"/>
</dbReference>
<dbReference type="SUPFAM" id="SSF57783">
    <property type="entry name" value="Zinc beta-ribbon"/>
    <property type="match status" value="1"/>
</dbReference>